<keyword evidence="1" id="KW-1133">Transmembrane helix</keyword>
<proteinExistence type="predicted"/>
<reference evidence="3" key="1">
    <citation type="submission" date="2020-05" db="EMBL/GenBank/DDBJ databases">
        <authorList>
            <person name="Zhu T."/>
            <person name="Keshari N."/>
            <person name="Lu X."/>
        </authorList>
    </citation>
    <scope>NUCLEOTIDE SEQUENCE</scope>
    <source>
        <strain evidence="3">NK1-12</strain>
    </source>
</reference>
<keyword evidence="1" id="KW-0472">Membrane</keyword>
<feature type="transmembrane region" description="Helical" evidence="1">
    <location>
        <begin position="38"/>
        <end position="58"/>
    </location>
</feature>
<keyword evidence="1" id="KW-0812">Transmembrane</keyword>
<dbReference type="AlphaFoldDB" id="A0AA96WMD4"/>
<accession>A0AA96WMD4</accession>
<organism evidence="3">
    <name type="scientific">Leptolyngbya sp. NK1-12</name>
    <dbReference type="NCBI Taxonomy" id="2547451"/>
    <lineage>
        <taxon>Bacteria</taxon>
        <taxon>Bacillati</taxon>
        <taxon>Cyanobacteriota</taxon>
        <taxon>Cyanophyceae</taxon>
        <taxon>Leptolyngbyales</taxon>
        <taxon>Leptolyngbyaceae</taxon>
        <taxon>Leptolyngbya group</taxon>
        <taxon>Leptolyngbya</taxon>
    </lineage>
</organism>
<name>A0AA96WMD4_9CYAN</name>
<protein>
    <submittedName>
        <fullName evidence="3">Uncharacterized protein</fullName>
    </submittedName>
</protein>
<sequence length="104" mass="11857">MSPPNGKNKAWNDADLWLIWSSAQSIQQTSSTISKLTWALFGLGTLLLLGSVIMAWTYPRVIHTNTSREVITTTKESNSIKDVSKDIPKDNYVDPRYYRPRALW</sequence>
<dbReference type="EMBL" id="CP053587">
    <property type="protein sequence ID" value="WNZ26869.1"/>
    <property type="molecule type" value="Genomic_DNA"/>
</dbReference>
<dbReference type="EMBL" id="CP053587">
    <property type="protein sequence ID" value="WNZ27919.1"/>
    <property type="molecule type" value="Genomic_DNA"/>
</dbReference>
<evidence type="ECO:0000313" key="2">
    <source>
        <dbReference type="EMBL" id="WNZ26869.1"/>
    </source>
</evidence>
<evidence type="ECO:0000313" key="3">
    <source>
        <dbReference type="EMBL" id="WNZ27919.1"/>
    </source>
</evidence>
<dbReference type="RefSeq" id="WP_316436461.1">
    <property type="nucleotide sequence ID" value="NZ_CP053587.1"/>
</dbReference>
<gene>
    <name evidence="2" type="ORF">HJG54_28470</name>
    <name evidence="3" type="ORF">HJG54_34445</name>
</gene>
<evidence type="ECO:0000256" key="1">
    <source>
        <dbReference type="SAM" id="Phobius"/>
    </source>
</evidence>